<proteinExistence type="predicted"/>
<gene>
    <name evidence="1" type="primary">Pim1_4</name>
    <name evidence="1" type="ORF">ANTMIN_R05496</name>
</gene>
<comment type="caution">
    <text evidence="1">The sequence shown here is derived from an EMBL/GenBank/DDBJ whole genome shotgun (WGS) entry which is preliminary data.</text>
</comment>
<reference evidence="1 2" key="1">
    <citation type="submission" date="2019-09" db="EMBL/GenBank/DDBJ databases">
        <title>Bird 10,000 Genomes (B10K) Project - Family phase.</title>
        <authorList>
            <person name="Zhang G."/>
        </authorList>
    </citation>
    <scope>NUCLEOTIDE SEQUENCE [LARGE SCALE GENOMIC DNA]</scope>
    <source>
        <strain evidence="1">B10K-DU-011-42</strain>
        <tissue evidence="1">Muscle</tissue>
    </source>
</reference>
<dbReference type="AlphaFoldDB" id="A0A7L2ES03"/>
<protein>
    <submittedName>
        <fullName evidence="1">PIM1 kinase</fullName>
    </submittedName>
</protein>
<accession>A0A7L2ES03</accession>
<dbReference type="Proteomes" id="UP000554720">
    <property type="component" value="Unassembled WGS sequence"/>
</dbReference>
<evidence type="ECO:0000313" key="1">
    <source>
        <dbReference type="EMBL" id="NXQ64917.1"/>
    </source>
</evidence>
<dbReference type="Gene3D" id="3.30.200.20">
    <property type="entry name" value="Phosphorylase Kinase, domain 1"/>
    <property type="match status" value="1"/>
</dbReference>
<evidence type="ECO:0000313" key="2">
    <source>
        <dbReference type="Proteomes" id="UP000554720"/>
    </source>
</evidence>
<keyword evidence="1" id="KW-0808">Transferase</keyword>
<name>A0A7L2ES03_ANTMN</name>
<sequence length="55" mass="6384">LKRVPRHRVWHWGKLPNGTSTPLEILLLEKVSTGVDHLLEWLELSKDIVMVLECP</sequence>
<dbReference type="EMBL" id="VWYI01052369">
    <property type="protein sequence ID" value="NXQ64917.1"/>
    <property type="molecule type" value="Genomic_DNA"/>
</dbReference>
<dbReference type="OrthoDB" id="10252171at2759"/>
<organism evidence="1 2">
    <name type="scientific">Anthoscopus minutus</name>
    <name type="common">Southern penduline-tit</name>
    <dbReference type="NCBI Taxonomy" id="156561"/>
    <lineage>
        <taxon>Eukaryota</taxon>
        <taxon>Metazoa</taxon>
        <taxon>Chordata</taxon>
        <taxon>Craniata</taxon>
        <taxon>Vertebrata</taxon>
        <taxon>Euteleostomi</taxon>
        <taxon>Archelosauria</taxon>
        <taxon>Archosauria</taxon>
        <taxon>Dinosauria</taxon>
        <taxon>Saurischia</taxon>
        <taxon>Theropoda</taxon>
        <taxon>Coelurosauria</taxon>
        <taxon>Aves</taxon>
        <taxon>Neognathae</taxon>
        <taxon>Neoaves</taxon>
        <taxon>Telluraves</taxon>
        <taxon>Australaves</taxon>
        <taxon>Passeriformes</taxon>
        <taxon>Paridae</taxon>
        <taxon>Anthoscopus</taxon>
    </lineage>
</organism>
<dbReference type="GO" id="GO:0016301">
    <property type="term" value="F:kinase activity"/>
    <property type="evidence" value="ECO:0007669"/>
    <property type="project" value="UniProtKB-KW"/>
</dbReference>
<keyword evidence="2" id="KW-1185">Reference proteome</keyword>
<keyword evidence="1" id="KW-0418">Kinase</keyword>
<feature type="non-terminal residue" evidence="1">
    <location>
        <position position="1"/>
    </location>
</feature>
<feature type="non-terminal residue" evidence="1">
    <location>
        <position position="55"/>
    </location>
</feature>